<keyword evidence="1" id="KW-0472">Membrane</keyword>
<reference evidence="2" key="1">
    <citation type="journal article" date="2021" name="PeerJ">
        <title>Extensive microbial diversity within the chicken gut microbiome revealed by metagenomics and culture.</title>
        <authorList>
            <person name="Gilroy R."/>
            <person name="Ravi A."/>
            <person name="Getino M."/>
            <person name="Pursley I."/>
            <person name="Horton D.L."/>
            <person name="Alikhan N.F."/>
            <person name="Baker D."/>
            <person name="Gharbi K."/>
            <person name="Hall N."/>
            <person name="Watson M."/>
            <person name="Adriaenssens E.M."/>
            <person name="Foster-Nyarko E."/>
            <person name="Jarju S."/>
            <person name="Secka A."/>
            <person name="Antonio M."/>
            <person name="Oren A."/>
            <person name="Chaudhuri R.R."/>
            <person name="La Ragione R."/>
            <person name="Hildebrand F."/>
            <person name="Pallen M.J."/>
        </authorList>
    </citation>
    <scope>NUCLEOTIDE SEQUENCE</scope>
    <source>
        <strain evidence="2">CHK160-4876</strain>
    </source>
</reference>
<feature type="transmembrane region" description="Helical" evidence="1">
    <location>
        <begin position="12"/>
        <end position="34"/>
    </location>
</feature>
<sequence>MKRFVMHYSILVFSIAVLAYLFDFLCGTHLQHLLLNVDFLIDYTKRTPSFAEEFFYHAITTSIIYIVFLQFAKTKLYTLALIGFTIFSSTALYFILLAQAVRPIATTPMDVIGWLIIHVIFAMLLYRYTKPHSEKRLL</sequence>
<dbReference type="AlphaFoldDB" id="A0A921T456"/>
<feature type="transmembrane region" description="Helical" evidence="1">
    <location>
        <begin position="54"/>
        <end position="72"/>
    </location>
</feature>
<evidence type="ECO:0000256" key="1">
    <source>
        <dbReference type="SAM" id="Phobius"/>
    </source>
</evidence>
<reference evidence="2" key="2">
    <citation type="submission" date="2021-09" db="EMBL/GenBank/DDBJ databases">
        <authorList>
            <person name="Gilroy R."/>
        </authorList>
    </citation>
    <scope>NUCLEOTIDE SEQUENCE</scope>
    <source>
        <strain evidence="2">CHK160-4876</strain>
    </source>
</reference>
<feature type="transmembrane region" description="Helical" evidence="1">
    <location>
        <begin position="111"/>
        <end position="129"/>
    </location>
</feature>
<organism evidence="2 3">
    <name type="scientific">Metalysinibacillus jejuensis</name>
    <dbReference type="NCBI Taxonomy" id="914327"/>
    <lineage>
        <taxon>Bacteria</taxon>
        <taxon>Bacillati</taxon>
        <taxon>Bacillota</taxon>
        <taxon>Bacilli</taxon>
        <taxon>Bacillales</taxon>
        <taxon>Caryophanaceae</taxon>
        <taxon>Metalysinibacillus</taxon>
    </lineage>
</organism>
<dbReference type="EMBL" id="DYTV01000009">
    <property type="protein sequence ID" value="HJH10202.1"/>
    <property type="molecule type" value="Genomic_DNA"/>
</dbReference>
<protein>
    <submittedName>
        <fullName evidence="2">Uncharacterized protein</fullName>
    </submittedName>
</protein>
<proteinExistence type="predicted"/>
<keyword evidence="1" id="KW-0812">Transmembrane</keyword>
<feature type="transmembrane region" description="Helical" evidence="1">
    <location>
        <begin position="79"/>
        <end position="99"/>
    </location>
</feature>
<name>A0A921T456_9BACL</name>
<keyword evidence="1" id="KW-1133">Transmembrane helix</keyword>
<dbReference type="Proteomes" id="UP000700212">
    <property type="component" value="Unassembled WGS sequence"/>
</dbReference>
<accession>A0A921T456</accession>
<gene>
    <name evidence="2" type="ORF">K8V30_00675</name>
</gene>
<evidence type="ECO:0000313" key="2">
    <source>
        <dbReference type="EMBL" id="HJH10202.1"/>
    </source>
</evidence>
<evidence type="ECO:0000313" key="3">
    <source>
        <dbReference type="Proteomes" id="UP000700212"/>
    </source>
</evidence>
<comment type="caution">
    <text evidence="2">The sequence shown here is derived from an EMBL/GenBank/DDBJ whole genome shotgun (WGS) entry which is preliminary data.</text>
</comment>